<dbReference type="Proteomes" id="UP000800035">
    <property type="component" value="Unassembled WGS sequence"/>
</dbReference>
<dbReference type="OrthoDB" id="5279542at2759"/>
<protein>
    <recommendedName>
        <fullName evidence="5">MARVEL domain-containing protein</fullName>
    </recommendedName>
</protein>
<sequence length="425" mass="45698">MSHSSPQVSPVVAPAQPAATPTAPATTEAGHDAHGAHSTTAPPAAAPANPSIAHPSTASTLAPTPAPQTFYDKLNAGDRNWQWKIGMRAVLVVISLIGLGCAAWVVANFTNKTMYYGYSFDADDGASIPWTLITFTLTILWSTACILVFALRKSHKPLHPGAQVGVDLILWLGYIFTGLFAVIAVLSVRDYGSTGVIGGHYSGDGPWNYVQGNNTWVYNATSSYSSSYSSSSRSRNCDSSYSSSSTGFETCAALDEYVNHLWQTKNARFNAELCATVCQFMALFLHLVLFIWACVDTNRLNSSKVSKDAEKLAADIIQNMIKCGAIVPPPGQAHMRPMAAGVMPPQMIPGYPQYAQYPGYLGYPQYHQHPAFAQQPQQVPPPQPPRPQQTQHFSRPLSAPGSPQPGSQPPIPSSSNEKSMGPRFA</sequence>
<evidence type="ECO:0000256" key="2">
    <source>
        <dbReference type="SAM" id="Phobius"/>
    </source>
</evidence>
<feature type="region of interest" description="Disordered" evidence="1">
    <location>
        <begin position="374"/>
        <end position="425"/>
    </location>
</feature>
<evidence type="ECO:0000256" key="1">
    <source>
        <dbReference type="SAM" id="MobiDB-lite"/>
    </source>
</evidence>
<gene>
    <name evidence="3" type="ORF">CC80DRAFT_487651</name>
</gene>
<feature type="transmembrane region" description="Helical" evidence="2">
    <location>
        <begin position="269"/>
        <end position="295"/>
    </location>
</feature>
<evidence type="ECO:0000313" key="4">
    <source>
        <dbReference type="Proteomes" id="UP000800035"/>
    </source>
</evidence>
<feature type="transmembrane region" description="Helical" evidence="2">
    <location>
        <begin position="164"/>
        <end position="186"/>
    </location>
</feature>
<keyword evidence="2" id="KW-0812">Transmembrane</keyword>
<feature type="compositionally biased region" description="Pro residues" evidence="1">
    <location>
        <begin position="378"/>
        <end position="387"/>
    </location>
</feature>
<evidence type="ECO:0008006" key="5">
    <source>
        <dbReference type="Google" id="ProtNLM"/>
    </source>
</evidence>
<feature type="compositionally biased region" description="Low complexity" evidence="1">
    <location>
        <begin position="1"/>
        <end position="27"/>
    </location>
</feature>
<keyword evidence="2" id="KW-1133">Transmembrane helix</keyword>
<feature type="region of interest" description="Disordered" evidence="1">
    <location>
        <begin position="1"/>
        <end position="60"/>
    </location>
</feature>
<feature type="transmembrane region" description="Helical" evidence="2">
    <location>
        <begin position="127"/>
        <end position="152"/>
    </location>
</feature>
<feature type="compositionally biased region" description="Pro residues" evidence="1">
    <location>
        <begin position="402"/>
        <end position="412"/>
    </location>
</feature>
<reference evidence="3" key="1">
    <citation type="journal article" date="2020" name="Stud. Mycol.">
        <title>101 Dothideomycetes genomes: a test case for predicting lifestyles and emergence of pathogens.</title>
        <authorList>
            <person name="Haridas S."/>
            <person name="Albert R."/>
            <person name="Binder M."/>
            <person name="Bloem J."/>
            <person name="Labutti K."/>
            <person name="Salamov A."/>
            <person name="Andreopoulos B."/>
            <person name="Baker S."/>
            <person name="Barry K."/>
            <person name="Bills G."/>
            <person name="Bluhm B."/>
            <person name="Cannon C."/>
            <person name="Castanera R."/>
            <person name="Culley D."/>
            <person name="Daum C."/>
            <person name="Ezra D."/>
            <person name="Gonzalez J."/>
            <person name="Henrissat B."/>
            <person name="Kuo A."/>
            <person name="Liang C."/>
            <person name="Lipzen A."/>
            <person name="Lutzoni F."/>
            <person name="Magnuson J."/>
            <person name="Mondo S."/>
            <person name="Nolan M."/>
            <person name="Ohm R."/>
            <person name="Pangilinan J."/>
            <person name="Park H.-J."/>
            <person name="Ramirez L."/>
            <person name="Alfaro M."/>
            <person name="Sun H."/>
            <person name="Tritt A."/>
            <person name="Yoshinaga Y."/>
            <person name="Zwiers L.-H."/>
            <person name="Turgeon B."/>
            <person name="Goodwin S."/>
            <person name="Spatafora J."/>
            <person name="Crous P."/>
            <person name="Grigoriev I."/>
        </authorList>
    </citation>
    <scope>NUCLEOTIDE SEQUENCE</scope>
    <source>
        <strain evidence="3">CBS 675.92</strain>
    </source>
</reference>
<dbReference type="EMBL" id="ML976979">
    <property type="protein sequence ID" value="KAF1962117.1"/>
    <property type="molecule type" value="Genomic_DNA"/>
</dbReference>
<feature type="compositionally biased region" description="Low complexity" evidence="1">
    <location>
        <begin position="36"/>
        <end position="56"/>
    </location>
</feature>
<accession>A0A6A5UM18</accession>
<keyword evidence="4" id="KW-1185">Reference proteome</keyword>
<feature type="transmembrane region" description="Helical" evidence="2">
    <location>
        <begin position="89"/>
        <end position="107"/>
    </location>
</feature>
<proteinExistence type="predicted"/>
<name>A0A6A5UM18_9PLEO</name>
<organism evidence="3 4">
    <name type="scientific">Byssothecium circinans</name>
    <dbReference type="NCBI Taxonomy" id="147558"/>
    <lineage>
        <taxon>Eukaryota</taxon>
        <taxon>Fungi</taxon>
        <taxon>Dikarya</taxon>
        <taxon>Ascomycota</taxon>
        <taxon>Pezizomycotina</taxon>
        <taxon>Dothideomycetes</taxon>
        <taxon>Pleosporomycetidae</taxon>
        <taxon>Pleosporales</taxon>
        <taxon>Massarineae</taxon>
        <taxon>Massarinaceae</taxon>
        <taxon>Byssothecium</taxon>
    </lineage>
</organism>
<keyword evidence="2" id="KW-0472">Membrane</keyword>
<dbReference type="AlphaFoldDB" id="A0A6A5UM18"/>
<feature type="compositionally biased region" description="Low complexity" evidence="1">
    <location>
        <begin position="388"/>
        <end position="401"/>
    </location>
</feature>
<evidence type="ECO:0000313" key="3">
    <source>
        <dbReference type="EMBL" id="KAF1962117.1"/>
    </source>
</evidence>